<proteinExistence type="predicted"/>
<dbReference type="eggNOG" id="ENOG5031DZB">
    <property type="taxonomic scope" value="Bacteria"/>
</dbReference>
<dbReference type="OrthoDB" id="4794262at2"/>
<dbReference type="AlphaFoldDB" id="C7MGZ7"/>
<dbReference type="KEGG" id="bfa:Bfae_26720"/>
<evidence type="ECO:0000313" key="2">
    <source>
        <dbReference type="Proteomes" id="UP000001919"/>
    </source>
</evidence>
<dbReference type="HOGENOM" id="CLU_2435053_0_0_11"/>
<evidence type="ECO:0000313" key="1">
    <source>
        <dbReference type="EMBL" id="ACU86445.1"/>
    </source>
</evidence>
<dbReference type="PATRIC" id="fig|446465.5.peg.2637"/>
<reference evidence="1 2" key="1">
    <citation type="journal article" date="2009" name="Stand. Genomic Sci.">
        <title>Complete genome sequence of Brachybacterium faecium type strain (Schefferle 6-10).</title>
        <authorList>
            <person name="Lapidus A."/>
            <person name="Pukall R."/>
            <person name="Labuttii K."/>
            <person name="Copeland A."/>
            <person name="Del Rio T.G."/>
            <person name="Nolan M."/>
            <person name="Chen F."/>
            <person name="Lucas S."/>
            <person name="Tice H."/>
            <person name="Cheng J.F."/>
            <person name="Bruce D."/>
            <person name="Goodwin L."/>
            <person name="Pitluck S."/>
            <person name="Rohde M."/>
            <person name="Goker M."/>
            <person name="Pati A."/>
            <person name="Ivanova N."/>
            <person name="Mavrommatis K."/>
            <person name="Chen A."/>
            <person name="Palaniappan K."/>
            <person name="D'haeseleer P."/>
            <person name="Chain P."/>
            <person name="Bristow J."/>
            <person name="Eisen J.A."/>
            <person name="Markowitz V."/>
            <person name="Hugenholtz P."/>
            <person name="Kyrpides N.C."/>
            <person name="Klenk H.P."/>
        </authorList>
    </citation>
    <scope>NUCLEOTIDE SEQUENCE [LARGE SCALE GENOMIC DNA]</scope>
    <source>
        <strain evidence="2">ATCC 43885 / DSM 4810 / JCM 11609 / LMG 19847 / NBRC 14762 / NCIMB 9860 / 6-10</strain>
    </source>
</reference>
<keyword evidence="2" id="KW-1185">Reference proteome</keyword>
<gene>
    <name evidence="1" type="ordered locus">Bfae_26720</name>
</gene>
<dbReference type="Proteomes" id="UP000001919">
    <property type="component" value="Chromosome"/>
</dbReference>
<protein>
    <recommendedName>
        <fullName evidence="3">Tetratricopeptide repeat protein</fullName>
    </recommendedName>
</protein>
<name>C7MGZ7_BRAFD</name>
<accession>C7MGZ7</accession>
<organism evidence="1 2">
    <name type="scientific">Brachybacterium faecium (strain ATCC 43885 / DSM 4810 / JCM 11609 / LMG 19847 / NBRC 14762 / NCIMB 9860 / 6-10)</name>
    <dbReference type="NCBI Taxonomy" id="446465"/>
    <lineage>
        <taxon>Bacteria</taxon>
        <taxon>Bacillati</taxon>
        <taxon>Actinomycetota</taxon>
        <taxon>Actinomycetes</taxon>
        <taxon>Micrococcales</taxon>
        <taxon>Dermabacteraceae</taxon>
        <taxon>Brachybacterium</taxon>
    </lineage>
</organism>
<dbReference type="EMBL" id="CP001643">
    <property type="protein sequence ID" value="ACU86445.1"/>
    <property type="molecule type" value="Genomic_DNA"/>
</dbReference>
<evidence type="ECO:0008006" key="3">
    <source>
        <dbReference type="Google" id="ProtNLM"/>
    </source>
</evidence>
<sequence>MSTPQQRVHDATRRLLDLLEHGESLSAEAIELRCELAEATAESGHLEDAYYQVEELAKDARREHGPDHPLAQRTREAVDAVTAIGKRAALQAAPAHQVKPDSSS</sequence>